<evidence type="ECO:0000313" key="6">
    <source>
        <dbReference type="Proteomes" id="UP001046870"/>
    </source>
</evidence>
<dbReference type="InterPro" id="IPR000225">
    <property type="entry name" value="Armadillo"/>
</dbReference>
<dbReference type="EMBL" id="JAFDVH010000002">
    <property type="protein sequence ID" value="KAG7488679.1"/>
    <property type="molecule type" value="Genomic_DNA"/>
</dbReference>
<evidence type="ECO:0000259" key="4">
    <source>
        <dbReference type="Pfam" id="PF14381"/>
    </source>
</evidence>
<organism evidence="5 6">
    <name type="scientific">Megalops atlanticus</name>
    <name type="common">Tarpon</name>
    <name type="synonym">Clupea gigantea</name>
    <dbReference type="NCBI Taxonomy" id="7932"/>
    <lineage>
        <taxon>Eukaryota</taxon>
        <taxon>Metazoa</taxon>
        <taxon>Chordata</taxon>
        <taxon>Craniata</taxon>
        <taxon>Vertebrata</taxon>
        <taxon>Euteleostomi</taxon>
        <taxon>Actinopterygii</taxon>
        <taxon>Neopterygii</taxon>
        <taxon>Teleostei</taxon>
        <taxon>Elopiformes</taxon>
        <taxon>Megalopidae</taxon>
        <taxon>Megalops</taxon>
    </lineage>
</organism>
<sequence>MGKKAKKEAEPPCKDVFDPLAIESKKPATAVLMLSSSEEDILTKACEAIYKYADKGDENKSTLVDLGAVEPLSRLISHEDQLVCRNALMALGVMSANNDVKRLLKKLDIIPSVIGKLSPENDVVVHEFSTLCLASLSLEFTCKVKIFESDGLDPLIQLLSSPDPDVKKNSVECVYNLVQDFPSRVALCELNGIPPLLDLLGSEFPVIQQLALRTLESVTAETGARVAFREERGLDRLLELLATKEFSDLHTEALQVISNCLQDSESMLLIRQTGGLEKLLQFVVTAALPDVQMNAAKAISRAAQNNENRKVLHEHDVGRALINLLATDHDGVRTATCQAVAVMSENLACRDSFQNLEGIRVIVPLLSSECVEVREAVALALSSLTSGSQLSAYAVHEVEGDGLLVQQLRDGHPGVAAHAAAVLTNMAAQEALRRSILAHGGMRALAGLLQATDARVLASAALAVAALACDADGRADLRSAGGLPPLIKLLSSRNADVCCNACWAIHVCSNDEPMATEICRLGALEILKEINSSVNRRNKFSEAALQRLLDSNLSVKYSLTGHLSSTNTTADGFYDPGQVQRGERVLTLEELSKQAVNQRRPVIAVNGKPHQLVFEEPAEDKQQDSSSATRSSSVLSKNSGKTLSRAKGKGRREDDKQKDGDESKAQQQEAPEKPWVLPYDAAFHDLVTEAARSVLPLQDQREQYIALAKLVSDTMGGPVDRDKLHCFLWELHLSELKVELQSNIIPIGRIKKGTFYHRALLFKVLADRIGVSCSLVRGDYNRAWNEVRLMEGPLKAPGHLPQALTYTVDLMHTPGQLLRIDSPAAIQYQSI</sequence>
<reference evidence="5" key="1">
    <citation type="submission" date="2021-01" db="EMBL/GenBank/DDBJ databases">
        <authorList>
            <person name="Zahm M."/>
            <person name="Roques C."/>
            <person name="Cabau C."/>
            <person name="Klopp C."/>
            <person name="Donnadieu C."/>
            <person name="Jouanno E."/>
            <person name="Lampietro C."/>
            <person name="Louis A."/>
            <person name="Herpin A."/>
            <person name="Echchiki A."/>
            <person name="Berthelot C."/>
            <person name="Parey E."/>
            <person name="Roest-Crollius H."/>
            <person name="Braasch I."/>
            <person name="Postlethwait J."/>
            <person name="Bobe J."/>
            <person name="Montfort J."/>
            <person name="Bouchez O."/>
            <person name="Begum T."/>
            <person name="Mejri S."/>
            <person name="Adams A."/>
            <person name="Chen W.-J."/>
            <person name="Guiguen Y."/>
        </authorList>
    </citation>
    <scope>NUCLEOTIDE SEQUENCE</scope>
    <source>
        <strain evidence="5">YG-15Mar2019-1</strain>
        <tissue evidence="5">Brain</tissue>
    </source>
</reference>
<evidence type="ECO:0000256" key="2">
    <source>
        <dbReference type="PROSITE-ProRule" id="PRU00259"/>
    </source>
</evidence>
<feature type="compositionally biased region" description="Low complexity" evidence="3">
    <location>
        <begin position="625"/>
        <end position="636"/>
    </location>
</feature>
<proteinExistence type="predicted"/>
<feature type="repeat" description="ARM" evidence="2">
    <location>
        <begin position="440"/>
        <end position="482"/>
    </location>
</feature>
<dbReference type="AlphaFoldDB" id="A0A9D3QDV0"/>
<accession>A0A9D3QDV0</accession>
<dbReference type="InterPro" id="IPR016024">
    <property type="entry name" value="ARM-type_fold"/>
</dbReference>
<feature type="domain" description="EDR1/CTR1/ARMC3-like peptidase-like" evidence="4">
    <location>
        <begin position="680"/>
        <end position="817"/>
    </location>
</feature>
<dbReference type="OrthoDB" id="7537227at2759"/>
<dbReference type="Pfam" id="PF13513">
    <property type="entry name" value="HEAT_EZ"/>
    <property type="match status" value="1"/>
</dbReference>
<keyword evidence="1" id="KW-0677">Repeat</keyword>
<dbReference type="Gene3D" id="1.25.10.10">
    <property type="entry name" value="Leucine-rich Repeat Variant"/>
    <property type="match status" value="2"/>
</dbReference>
<dbReference type="InterPro" id="IPR055164">
    <property type="entry name" value="EDR1/CTR1/ARMC3-like_pept-like"/>
</dbReference>
<evidence type="ECO:0000313" key="5">
    <source>
        <dbReference type="EMBL" id="KAG7488679.1"/>
    </source>
</evidence>
<gene>
    <name evidence="5" type="ORF">MATL_G00037710</name>
</gene>
<dbReference type="Pfam" id="PF00514">
    <property type="entry name" value="Arm"/>
    <property type="match status" value="4"/>
</dbReference>
<dbReference type="Proteomes" id="UP001046870">
    <property type="component" value="Chromosome 2"/>
</dbReference>
<feature type="repeat" description="ARM" evidence="2">
    <location>
        <begin position="150"/>
        <end position="192"/>
    </location>
</feature>
<feature type="region of interest" description="Disordered" evidence="3">
    <location>
        <begin position="615"/>
        <end position="671"/>
    </location>
</feature>
<evidence type="ECO:0000256" key="3">
    <source>
        <dbReference type="SAM" id="MobiDB-lite"/>
    </source>
</evidence>
<dbReference type="SMART" id="SM00185">
    <property type="entry name" value="ARM"/>
    <property type="match status" value="10"/>
</dbReference>
<dbReference type="PANTHER" id="PTHR46618:SF1">
    <property type="entry name" value="ARMADILLO REPEAT-CONTAINING PROTEIN 3"/>
    <property type="match status" value="1"/>
</dbReference>
<dbReference type="PROSITE" id="PS50176">
    <property type="entry name" value="ARM_REPEAT"/>
    <property type="match status" value="2"/>
</dbReference>
<protein>
    <recommendedName>
        <fullName evidence="4">EDR1/CTR1/ARMC3-like peptidase-like domain-containing protein</fullName>
    </recommendedName>
</protein>
<dbReference type="InterPro" id="IPR052441">
    <property type="entry name" value="Armadillo-Ser/Thr_Kinase"/>
</dbReference>
<dbReference type="Pfam" id="PF14381">
    <property type="entry name" value="EDR1_CTR1_ARMC3_pept"/>
    <property type="match status" value="1"/>
</dbReference>
<dbReference type="PANTHER" id="PTHR46618">
    <property type="entry name" value="ARMADILLO REPEAT-CONTAINING PROTEIN 3"/>
    <property type="match status" value="1"/>
</dbReference>
<feature type="compositionally biased region" description="Basic and acidic residues" evidence="3">
    <location>
        <begin position="651"/>
        <end position="664"/>
    </location>
</feature>
<dbReference type="InterPro" id="IPR011989">
    <property type="entry name" value="ARM-like"/>
</dbReference>
<dbReference type="SUPFAM" id="SSF48371">
    <property type="entry name" value="ARM repeat"/>
    <property type="match status" value="2"/>
</dbReference>
<keyword evidence="6" id="KW-1185">Reference proteome</keyword>
<name>A0A9D3QDV0_MEGAT</name>
<comment type="caution">
    <text evidence="5">The sequence shown here is derived from an EMBL/GenBank/DDBJ whole genome shotgun (WGS) entry which is preliminary data.</text>
</comment>
<evidence type="ECO:0000256" key="1">
    <source>
        <dbReference type="ARBA" id="ARBA00022737"/>
    </source>
</evidence>